<dbReference type="EMBL" id="JAQIIO010000001">
    <property type="protein sequence ID" value="MDA5093117.1"/>
    <property type="molecule type" value="Genomic_DNA"/>
</dbReference>
<dbReference type="RefSeq" id="WP_271052732.1">
    <property type="nucleotide sequence ID" value="NZ_JAQIIO010000001.1"/>
</dbReference>
<keyword evidence="2" id="KW-1185">Reference proteome</keyword>
<accession>A0ABT4VXY5</accession>
<proteinExistence type="predicted"/>
<comment type="caution">
    <text evidence="1">The sequence shown here is derived from an EMBL/GenBank/DDBJ whole genome shotgun (WGS) entry which is preliminary data.</text>
</comment>
<dbReference type="Proteomes" id="UP001528040">
    <property type="component" value="Unassembled WGS sequence"/>
</dbReference>
<sequence length="227" mass="24865">MVPEVSDKTYYLDNLKPFRNESILISALASFNKTYSKIVIDNSQYMNAPQMVLVRHLIRESRMRAREHIAKWAGAGRKSLRHSSHVMLSALGILALVVQIFSANVGLASTGSWIEICSEVGVSYVQLDADGNAIDQADNIGNDDTCIDCGDCDFCSTSMTGQAALLSNLMTDHALVNDHALMKTQIDGFAFNRAWPETRGPPLVNNELTDRALRAFMVVTLLNGGAL</sequence>
<organism evidence="1 2">
    <name type="scientific">Aliiroseovarius salicola</name>
    <dbReference type="NCBI Taxonomy" id="3009082"/>
    <lineage>
        <taxon>Bacteria</taxon>
        <taxon>Pseudomonadati</taxon>
        <taxon>Pseudomonadota</taxon>
        <taxon>Alphaproteobacteria</taxon>
        <taxon>Rhodobacterales</taxon>
        <taxon>Paracoccaceae</taxon>
        <taxon>Aliiroseovarius</taxon>
    </lineage>
</organism>
<evidence type="ECO:0000313" key="1">
    <source>
        <dbReference type="EMBL" id="MDA5093117.1"/>
    </source>
</evidence>
<name>A0ABT4VXY5_9RHOB</name>
<evidence type="ECO:0000313" key="2">
    <source>
        <dbReference type="Proteomes" id="UP001528040"/>
    </source>
</evidence>
<gene>
    <name evidence="1" type="ORF">O2N63_03360</name>
</gene>
<reference evidence="1 2" key="1">
    <citation type="submission" date="2023-01" db="EMBL/GenBank/DDBJ databases">
        <authorList>
            <person name="Yoon J.-W."/>
        </authorList>
    </citation>
    <scope>NUCLEOTIDE SEQUENCE [LARGE SCALE GENOMIC DNA]</scope>
    <source>
        <strain evidence="1 2">KMU-50</strain>
    </source>
</reference>
<protein>
    <submittedName>
        <fullName evidence="1">Uncharacterized protein</fullName>
    </submittedName>
</protein>